<name>A0AAE0CH16_9CHLO</name>
<accession>A0AAE0CH16</accession>
<dbReference type="Proteomes" id="UP001190700">
    <property type="component" value="Unassembled WGS sequence"/>
</dbReference>
<dbReference type="EMBL" id="LGRX02024682">
    <property type="protein sequence ID" value="KAK3253677.1"/>
    <property type="molecule type" value="Genomic_DNA"/>
</dbReference>
<feature type="region of interest" description="Disordered" evidence="1">
    <location>
        <begin position="1"/>
        <end position="26"/>
    </location>
</feature>
<comment type="caution">
    <text evidence="2">The sequence shown here is derived from an EMBL/GenBank/DDBJ whole genome shotgun (WGS) entry which is preliminary data.</text>
</comment>
<evidence type="ECO:0000256" key="1">
    <source>
        <dbReference type="SAM" id="MobiDB-lite"/>
    </source>
</evidence>
<reference evidence="2 3" key="1">
    <citation type="journal article" date="2015" name="Genome Biol. Evol.">
        <title>Comparative Genomics of a Bacterivorous Green Alga Reveals Evolutionary Causalities and Consequences of Phago-Mixotrophic Mode of Nutrition.</title>
        <authorList>
            <person name="Burns J.A."/>
            <person name="Paasch A."/>
            <person name="Narechania A."/>
            <person name="Kim E."/>
        </authorList>
    </citation>
    <scope>NUCLEOTIDE SEQUENCE [LARGE SCALE GENOMIC DNA]</scope>
    <source>
        <strain evidence="2 3">PLY_AMNH</strain>
    </source>
</reference>
<feature type="compositionally biased region" description="Basic and acidic residues" evidence="1">
    <location>
        <begin position="13"/>
        <end position="26"/>
    </location>
</feature>
<organism evidence="2 3">
    <name type="scientific">Cymbomonas tetramitiformis</name>
    <dbReference type="NCBI Taxonomy" id="36881"/>
    <lineage>
        <taxon>Eukaryota</taxon>
        <taxon>Viridiplantae</taxon>
        <taxon>Chlorophyta</taxon>
        <taxon>Pyramimonadophyceae</taxon>
        <taxon>Pyramimonadales</taxon>
        <taxon>Pyramimonadaceae</taxon>
        <taxon>Cymbomonas</taxon>
    </lineage>
</organism>
<feature type="region of interest" description="Disordered" evidence="1">
    <location>
        <begin position="171"/>
        <end position="199"/>
    </location>
</feature>
<proteinExistence type="predicted"/>
<dbReference type="AlphaFoldDB" id="A0AAE0CH16"/>
<sequence>MCTLGMDDDFIEESVKKGENEDKNAKAQRIEKWENVVVGRHYAFEEPNKDKQIRSLLLDPAFRTGKLRLAVKKQIKSQWVEVTTPDLEYPRAITDEDNKLTGKQPEYSLGESLMLNILKLSNPSDLVQLRTHTVKSSAVFEAGFQLSEKKRKKKEKREAFLLTIPAKRRAAVRAAMPDTDEDTDGDEEEEGAKVEQVVEEEKPGLLKRVAEAAGNIAGVVVEANKRPMLGN</sequence>
<keyword evidence="3" id="KW-1185">Reference proteome</keyword>
<evidence type="ECO:0000313" key="3">
    <source>
        <dbReference type="Proteomes" id="UP001190700"/>
    </source>
</evidence>
<protein>
    <submittedName>
        <fullName evidence="2">Uncharacterized protein</fullName>
    </submittedName>
</protein>
<evidence type="ECO:0000313" key="2">
    <source>
        <dbReference type="EMBL" id="KAK3253677.1"/>
    </source>
</evidence>
<feature type="compositionally biased region" description="Acidic residues" evidence="1">
    <location>
        <begin position="1"/>
        <end position="12"/>
    </location>
</feature>
<feature type="compositionally biased region" description="Acidic residues" evidence="1">
    <location>
        <begin position="178"/>
        <end position="190"/>
    </location>
</feature>
<gene>
    <name evidence="2" type="ORF">CYMTET_37079</name>
</gene>